<evidence type="ECO:0000313" key="2">
    <source>
        <dbReference type="EMBL" id="QHU06640.1"/>
    </source>
</evidence>
<feature type="transmembrane region" description="Helical" evidence="1">
    <location>
        <begin position="27"/>
        <end position="48"/>
    </location>
</feature>
<reference evidence="2" key="1">
    <citation type="journal article" date="2020" name="Nature">
        <title>Giant virus diversity and host interactions through global metagenomics.</title>
        <authorList>
            <person name="Schulz F."/>
            <person name="Roux S."/>
            <person name="Paez-Espino D."/>
            <person name="Jungbluth S."/>
            <person name="Walsh D.A."/>
            <person name="Denef V.J."/>
            <person name="McMahon K.D."/>
            <person name="Konstantinidis K.T."/>
            <person name="Eloe-Fadrosh E.A."/>
            <person name="Kyrpides N.C."/>
            <person name="Woyke T."/>
        </authorList>
    </citation>
    <scope>NUCLEOTIDE SEQUENCE</scope>
    <source>
        <strain evidence="2">GVMAG-S-1035315-10</strain>
    </source>
</reference>
<evidence type="ECO:0000256" key="1">
    <source>
        <dbReference type="SAM" id="Phobius"/>
    </source>
</evidence>
<keyword evidence="1" id="KW-0812">Transmembrane</keyword>
<keyword evidence="1" id="KW-1133">Transmembrane helix</keyword>
<protein>
    <submittedName>
        <fullName evidence="2">Uncharacterized protein</fullName>
    </submittedName>
</protein>
<keyword evidence="1" id="KW-0472">Membrane</keyword>
<sequence>MFHLVKDTASQIENNLLWVKNVRDSMFSWWFNVILLVVVLFAFGYFLYMSHGTGTPPELQKVKFEPVTWHNAVRNVPITEYGQIPKVENGDGVSGYSRRAGAPAI</sequence>
<name>A0A6C0JPL4_9ZZZZ</name>
<dbReference type="EMBL" id="MN740658">
    <property type="protein sequence ID" value="QHU06640.1"/>
    <property type="molecule type" value="Genomic_DNA"/>
</dbReference>
<proteinExistence type="predicted"/>
<accession>A0A6C0JPL4</accession>
<dbReference type="AlphaFoldDB" id="A0A6C0JPL4"/>
<organism evidence="2">
    <name type="scientific">viral metagenome</name>
    <dbReference type="NCBI Taxonomy" id="1070528"/>
    <lineage>
        <taxon>unclassified sequences</taxon>
        <taxon>metagenomes</taxon>
        <taxon>organismal metagenomes</taxon>
    </lineage>
</organism>